<dbReference type="STRING" id="71717.A0A4Y7RNP3"/>
<evidence type="ECO:0000259" key="2">
    <source>
        <dbReference type="Pfam" id="PF18803"/>
    </source>
</evidence>
<dbReference type="Pfam" id="PF18758">
    <property type="entry name" value="KDZ"/>
    <property type="match status" value="1"/>
</dbReference>
<keyword evidence="4" id="KW-1185">Reference proteome</keyword>
<dbReference type="Pfam" id="PF18803">
    <property type="entry name" value="CxC2"/>
    <property type="match status" value="1"/>
</dbReference>
<name>A0A4Y7RNP3_COPMI</name>
<dbReference type="Proteomes" id="UP000298030">
    <property type="component" value="Unassembled WGS sequence"/>
</dbReference>
<proteinExistence type="predicted"/>
<dbReference type="PANTHER" id="PTHR33096">
    <property type="entry name" value="CXC2 DOMAIN-CONTAINING PROTEIN"/>
    <property type="match status" value="1"/>
</dbReference>
<keyword evidence="1" id="KW-0175">Coiled coil</keyword>
<evidence type="ECO:0000313" key="3">
    <source>
        <dbReference type="EMBL" id="TEB10416.1"/>
    </source>
</evidence>
<organism evidence="3 4">
    <name type="scientific">Coprinellus micaceus</name>
    <name type="common">Glistening ink-cap mushroom</name>
    <name type="synonym">Coprinus micaceus</name>
    <dbReference type="NCBI Taxonomy" id="71717"/>
    <lineage>
        <taxon>Eukaryota</taxon>
        <taxon>Fungi</taxon>
        <taxon>Dikarya</taxon>
        <taxon>Basidiomycota</taxon>
        <taxon>Agaricomycotina</taxon>
        <taxon>Agaricomycetes</taxon>
        <taxon>Agaricomycetidae</taxon>
        <taxon>Agaricales</taxon>
        <taxon>Agaricineae</taxon>
        <taxon>Psathyrellaceae</taxon>
        <taxon>Coprinellus</taxon>
    </lineage>
</organism>
<gene>
    <name evidence="3" type="ORF">FA13DRAFT_1653193</name>
</gene>
<dbReference type="EMBL" id="QPFP01000471">
    <property type="protein sequence ID" value="TEB10416.1"/>
    <property type="molecule type" value="Genomic_DNA"/>
</dbReference>
<dbReference type="InterPro" id="IPR041457">
    <property type="entry name" value="CxC2_KDZ-assoc"/>
</dbReference>
<evidence type="ECO:0000313" key="4">
    <source>
        <dbReference type="Proteomes" id="UP000298030"/>
    </source>
</evidence>
<feature type="coiled-coil region" evidence="1">
    <location>
        <begin position="525"/>
        <end position="552"/>
    </location>
</feature>
<comment type="caution">
    <text evidence="3">The sequence shown here is derived from an EMBL/GenBank/DDBJ whole genome shotgun (WGS) entry which is preliminary data.</text>
</comment>
<protein>
    <recommendedName>
        <fullName evidence="2">CxC2-like cysteine cluster KDZ transposase-associated domain-containing protein</fullName>
    </recommendedName>
</protein>
<dbReference type="PANTHER" id="PTHR33096:SF1">
    <property type="entry name" value="CXC1-LIKE CYSTEINE CLUSTER ASSOCIATED WITH KDZ TRANSPOSASES DOMAIN-CONTAINING PROTEIN"/>
    <property type="match status" value="1"/>
</dbReference>
<feature type="domain" description="CxC2-like cysteine cluster KDZ transposase-associated" evidence="2">
    <location>
        <begin position="88"/>
        <end position="196"/>
    </location>
</feature>
<sequence length="953" mass="108241">MLEDPALHDWVAKIDGFLRSLITLEGRGRSPPSCCQKCGITENTPTYRCLVCSGMGLVCSECMQTSHLDTPLHRIQKWNGTFFEKCTLKSLGLRIQLGHRTGERCYRPEQAKGNDFVILDLDAVHEVSLDFCGCGGTSMDHVEQLLERRLFPATVTQPKTAATFRLLEFFEVLQYESKISPFEVFTTISRLTDNTGLLEVKDRYPGLIRMVHEWRHLKLLKRSGRGHDPLRPASETQEGECALICPPCPHPGINMAEGWENEPIPTRYLHALNIGLDANFRLKRKAVSNDVADPGLSRGWAYFVWDFPFRAFLKPRDTEMEPKSTCSRHDAVNLADIRPGFGYAASGVGTVECTRHNMKRPCAVGDLQKGERYCNMDYFLVKSLAKSALKMFIISYDIACQWSLNLLDRIRKIDTTSPLLSPDCTIRFAVPKFHLPAHIPACRNKFAFMLTPGAGLGDGEAPERGWGEANPLGPATREMGPGTRRDTLDFNFGDYNWRKIIKLGSSLLKKLQTATALVSEQFITHAELEEGIKDKEEKIAEWMEALVAYEADPEKPNPYEFTVKHPTQHAVRRELADEENGAMGTGSDFSLSDAVSPSGLIAWGLDLEAEQRTVKRLSDQVWEHSQDRQLSRTQFRSNTLVRKVETWYRLLQLYIPGSALLRKRDSNVSISPFNLPLWLPSQIGSQVAFDHRLATIEYRLRVGQAHEALGTLRRYLQLRATLYDVKRRWLRGQGANTRGLKAIATVQGRITAARDEYRKARSALVSLGSLLKKTDVHKSFPELLDIHIQPMTEYSDGHGQTKKVLSWIWRMAGASEDMGTDYAADTVRVEWAKSRARVQRYEEEILLVKEEMRRTLRFFNWKQADWRKRWEAWGSVEISQEYAEGLRAYAERQATICRNLHDSFLKKWGGVDDMVAAAQAEIVNPELYYTRVGLSAEKMTDDSELPEVVDTEN</sequence>
<accession>A0A4Y7RNP3</accession>
<dbReference type="AlphaFoldDB" id="A0A4Y7RNP3"/>
<evidence type="ECO:0000256" key="1">
    <source>
        <dbReference type="SAM" id="Coils"/>
    </source>
</evidence>
<dbReference type="InterPro" id="IPR040521">
    <property type="entry name" value="KDZ"/>
</dbReference>
<reference evidence="3 4" key="1">
    <citation type="journal article" date="2019" name="Nat. Ecol. Evol.">
        <title>Megaphylogeny resolves global patterns of mushroom evolution.</title>
        <authorList>
            <person name="Varga T."/>
            <person name="Krizsan K."/>
            <person name="Foldi C."/>
            <person name="Dima B."/>
            <person name="Sanchez-Garcia M."/>
            <person name="Sanchez-Ramirez S."/>
            <person name="Szollosi G.J."/>
            <person name="Szarkandi J.G."/>
            <person name="Papp V."/>
            <person name="Albert L."/>
            <person name="Andreopoulos W."/>
            <person name="Angelini C."/>
            <person name="Antonin V."/>
            <person name="Barry K.W."/>
            <person name="Bougher N.L."/>
            <person name="Buchanan P."/>
            <person name="Buyck B."/>
            <person name="Bense V."/>
            <person name="Catcheside P."/>
            <person name="Chovatia M."/>
            <person name="Cooper J."/>
            <person name="Damon W."/>
            <person name="Desjardin D."/>
            <person name="Finy P."/>
            <person name="Geml J."/>
            <person name="Haridas S."/>
            <person name="Hughes K."/>
            <person name="Justo A."/>
            <person name="Karasinski D."/>
            <person name="Kautmanova I."/>
            <person name="Kiss B."/>
            <person name="Kocsube S."/>
            <person name="Kotiranta H."/>
            <person name="LaButti K.M."/>
            <person name="Lechner B.E."/>
            <person name="Liimatainen K."/>
            <person name="Lipzen A."/>
            <person name="Lukacs Z."/>
            <person name="Mihaltcheva S."/>
            <person name="Morgado L.N."/>
            <person name="Niskanen T."/>
            <person name="Noordeloos M.E."/>
            <person name="Ohm R.A."/>
            <person name="Ortiz-Santana B."/>
            <person name="Ovrebo C."/>
            <person name="Racz N."/>
            <person name="Riley R."/>
            <person name="Savchenko A."/>
            <person name="Shiryaev A."/>
            <person name="Soop K."/>
            <person name="Spirin V."/>
            <person name="Szebenyi C."/>
            <person name="Tomsovsky M."/>
            <person name="Tulloss R.E."/>
            <person name="Uehling J."/>
            <person name="Grigoriev I.V."/>
            <person name="Vagvolgyi C."/>
            <person name="Papp T."/>
            <person name="Martin F.M."/>
            <person name="Miettinen O."/>
            <person name="Hibbett D.S."/>
            <person name="Nagy L.G."/>
        </authorList>
    </citation>
    <scope>NUCLEOTIDE SEQUENCE [LARGE SCALE GENOMIC DNA]</scope>
    <source>
        <strain evidence="3 4">FP101781</strain>
    </source>
</reference>
<dbReference type="OrthoDB" id="3261436at2759"/>